<name>A0ABP8LKQ6_9BURK</name>
<dbReference type="CDD" id="cd05311">
    <property type="entry name" value="NAD_bind_2_malic_enz"/>
    <property type="match status" value="1"/>
</dbReference>
<evidence type="ECO:0000313" key="7">
    <source>
        <dbReference type="EMBL" id="GAA4430019.1"/>
    </source>
</evidence>
<evidence type="ECO:0000259" key="5">
    <source>
        <dbReference type="SMART" id="SM00919"/>
    </source>
</evidence>
<dbReference type="SUPFAM" id="SSF51735">
    <property type="entry name" value="NAD(P)-binding Rossmann-fold domains"/>
    <property type="match status" value="1"/>
</dbReference>
<dbReference type="Gene3D" id="3.40.50.10380">
    <property type="entry name" value="Malic enzyme, N-terminal domain"/>
    <property type="match status" value="1"/>
</dbReference>
<dbReference type="EMBL" id="BAABEX010000030">
    <property type="protein sequence ID" value="GAA4430019.1"/>
    <property type="molecule type" value="Genomic_DNA"/>
</dbReference>
<evidence type="ECO:0000259" key="6">
    <source>
        <dbReference type="SMART" id="SM01274"/>
    </source>
</evidence>
<dbReference type="Pfam" id="PF01515">
    <property type="entry name" value="PTA_PTB"/>
    <property type="match status" value="1"/>
</dbReference>
<dbReference type="SUPFAM" id="SSF53659">
    <property type="entry name" value="Isocitrate/Isopropylmalate dehydrogenase-like"/>
    <property type="match status" value="1"/>
</dbReference>
<gene>
    <name evidence="7" type="ORF">GCM10023090_30920</name>
</gene>
<evidence type="ECO:0000256" key="2">
    <source>
        <dbReference type="ARBA" id="ARBA00008756"/>
    </source>
</evidence>
<comment type="caution">
    <text evidence="7">The sequence shown here is derived from an EMBL/GenBank/DDBJ whole genome shotgun (WGS) entry which is preliminary data.</text>
</comment>
<sequence length="794" mass="85077">MGCQTLSAWGKLVGHTALAPEDFRMTQNLSAAEQALREAALEYHRKPTRGKISVTPTKPLSNQRDLSLAYSPGVAYPCLDIQADPSKAFDYTSRGNLVAVITNGTAVLGLGDIGPLAGKPVMEGKGCLFKKFAGVDVFDIELAERDPDKLIDIIASLEPTLGGINLEDIKAPECFYIERELSKRMNIPVFHDDQHGTAIISSAALLNGLELVGKDIGAVKVAVSGAGAAAIACLNVMVGLGVKRENIFVCDSKGVIYEGRPGGYDESKAQYAQKTEARTLADAVNGADVFLGCSAPGVLTAEMVKTMAAKPIILALANPEPEIRPELAKAVRPDCIIATGRSDYPNQVNNVLCFPYIFRGALDCGATKITDAMKLACVRQIADLAKADISEEVANAYAGKELTFGPDYLIPTPFDSRLILKIAPAVAQAAADSGVATRPITDMEAYKESLSRFVYQTGLLMRPVVTAAKALPDSQKRVAYADGEDERALRAAQMAIDDKIAHPILIGRPAVIAARIAKAGLRMQIGKDVEVCNPEDDPRFRQYWEHYHQLMKRNGATPEVAKAAVRRSNTIIASLMVKLGDADAMICGLVGLYETHLERIHSIIGRQAGAHDYAALNALMTNQGPLFIADTYVNENPTAEQLADIAWMSVQEVQRFGLPAKVAFLSHSSYGSSKRPSARKMREARDIFVARHPEIECDGELHGDAALEPSIRKTYMAETDATLSGSANLLICPNIDAANILYNVLKTTTSGGVTVGPILMGAAATAYILTPAATVRRVFNMTALAVASAAARPR</sequence>
<evidence type="ECO:0000313" key="8">
    <source>
        <dbReference type="Proteomes" id="UP001501788"/>
    </source>
</evidence>
<dbReference type="PIRSF" id="PIRSF036684">
    <property type="entry name" value="ME_PTA"/>
    <property type="match status" value="1"/>
</dbReference>
<feature type="domain" description="Malic enzyme NAD-binding" evidence="5">
    <location>
        <begin position="194"/>
        <end position="431"/>
    </location>
</feature>
<dbReference type="Pfam" id="PF03949">
    <property type="entry name" value="Malic_M"/>
    <property type="match status" value="1"/>
</dbReference>
<dbReference type="PANTHER" id="PTHR43237">
    <property type="entry name" value="NADP-DEPENDENT MALIC ENZYME"/>
    <property type="match status" value="1"/>
</dbReference>
<dbReference type="InterPro" id="IPR037062">
    <property type="entry name" value="Malic_N_dom_sf"/>
</dbReference>
<dbReference type="SMART" id="SM01274">
    <property type="entry name" value="malic"/>
    <property type="match status" value="1"/>
</dbReference>
<keyword evidence="4" id="KW-0511">Multifunctional enzyme</keyword>
<dbReference type="Proteomes" id="UP001501788">
    <property type="component" value="Unassembled WGS sequence"/>
</dbReference>
<feature type="domain" description="Malic enzyme N-terminal" evidence="6">
    <location>
        <begin position="49"/>
        <end position="182"/>
    </location>
</feature>
<comment type="similarity">
    <text evidence="1">In the N-terminal section; belongs to the malic enzymes family.</text>
</comment>
<accession>A0ABP8LKQ6</accession>
<dbReference type="Gene3D" id="3.40.50.720">
    <property type="entry name" value="NAD(P)-binding Rossmann-like Domain"/>
    <property type="match status" value="1"/>
</dbReference>
<dbReference type="InterPro" id="IPR042113">
    <property type="entry name" value="P_AcTrfase_dom1"/>
</dbReference>
<dbReference type="InterPro" id="IPR002505">
    <property type="entry name" value="PTA_PTB"/>
</dbReference>
<dbReference type="PANTHER" id="PTHR43237:SF4">
    <property type="entry name" value="NADP-DEPENDENT MALIC ENZYME"/>
    <property type="match status" value="1"/>
</dbReference>
<reference evidence="8" key="1">
    <citation type="journal article" date="2019" name="Int. J. Syst. Evol. Microbiol.">
        <title>The Global Catalogue of Microorganisms (GCM) 10K type strain sequencing project: providing services to taxonomists for standard genome sequencing and annotation.</title>
        <authorList>
            <consortium name="The Broad Institute Genomics Platform"/>
            <consortium name="The Broad Institute Genome Sequencing Center for Infectious Disease"/>
            <person name="Wu L."/>
            <person name="Ma J."/>
        </authorList>
    </citation>
    <scope>NUCLEOTIDE SEQUENCE [LARGE SCALE GENOMIC DNA]</scope>
    <source>
        <strain evidence="8">JCM 31890</strain>
    </source>
</reference>
<keyword evidence="8" id="KW-1185">Reference proteome</keyword>
<dbReference type="Pfam" id="PF00390">
    <property type="entry name" value="malic"/>
    <property type="match status" value="1"/>
</dbReference>
<dbReference type="InterPro" id="IPR012301">
    <property type="entry name" value="Malic_N_dom"/>
</dbReference>
<dbReference type="Gene3D" id="3.40.50.10950">
    <property type="match status" value="1"/>
</dbReference>
<dbReference type="SUPFAM" id="SSF53223">
    <property type="entry name" value="Aminoacid dehydrogenase-like, N-terminal domain"/>
    <property type="match status" value="1"/>
</dbReference>
<dbReference type="InterPro" id="IPR042112">
    <property type="entry name" value="P_AcTrfase_dom2"/>
</dbReference>
<dbReference type="InterPro" id="IPR046346">
    <property type="entry name" value="Aminoacid_DH-like_N_sf"/>
</dbReference>
<keyword evidence="3" id="KW-0560">Oxidoreductase</keyword>
<dbReference type="Gene3D" id="3.40.50.10750">
    <property type="entry name" value="Isocitrate/Isopropylmalate dehydrogenase-like"/>
    <property type="match status" value="1"/>
</dbReference>
<evidence type="ECO:0000256" key="3">
    <source>
        <dbReference type="ARBA" id="ARBA00023002"/>
    </source>
</evidence>
<dbReference type="InterPro" id="IPR012302">
    <property type="entry name" value="Malic_NAD-bd"/>
</dbReference>
<proteinExistence type="inferred from homology"/>
<evidence type="ECO:0000256" key="4">
    <source>
        <dbReference type="ARBA" id="ARBA00023268"/>
    </source>
</evidence>
<dbReference type="InterPro" id="IPR012188">
    <property type="entry name" value="ME_PTA"/>
</dbReference>
<dbReference type="InterPro" id="IPR051674">
    <property type="entry name" value="Malate_Decarboxylase"/>
</dbReference>
<dbReference type="InterPro" id="IPR036291">
    <property type="entry name" value="NAD(P)-bd_dom_sf"/>
</dbReference>
<comment type="similarity">
    <text evidence="2">In the C-terminal section; belongs to the phosphate acetyltransferase and butyryltransferase family.</text>
</comment>
<dbReference type="InterPro" id="IPR045213">
    <property type="entry name" value="Malic_NAD-bd_bact_type"/>
</dbReference>
<protein>
    <submittedName>
        <fullName evidence="7">NADP-dependent malic enzyme</fullName>
    </submittedName>
</protein>
<organism evidence="7 8">
    <name type="scientific">Acidovorax lacteus</name>
    <dbReference type="NCBI Taxonomy" id="1924988"/>
    <lineage>
        <taxon>Bacteria</taxon>
        <taxon>Pseudomonadati</taxon>
        <taxon>Pseudomonadota</taxon>
        <taxon>Betaproteobacteria</taxon>
        <taxon>Burkholderiales</taxon>
        <taxon>Comamonadaceae</taxon>
        <taxon>Acidovorax</taxon>
    </lineage>
</organism>
<dbReference type="SMART" id="SM00919">
    <property type="entry name" value="Malic_M"/>
    <property type="match status" value="1"/>
</dbReference>
<evidence type="ECO:0000256" key="1">
    <source>
        <dbReference type="ARBA" id="ARBA00007686"/>
    </source>
</evidence>